<keyword evidence="7 12" id="KW-1133">Transmembrane helix</keyword>
<feature type="transmembrane region" description="Helical" evidence="12">
    <location>
        <begin position="165"/>
        <end position="186"/>
    </location>
</feature>
<dbReference type="OrthoDB" id="240122at2"/>
<feature type="transmembrane region" description="Helical" evidence="12">
    <location>
        <begin position="229"/>
        <end position="249"/>
    </location>
</feature>
<comment type="catalytic activity">
    <reaction evidence="11">
        <text>4 Fe(II)-[cytochrome c] + O2 + 8 H(+)(in) = 4 Fe(III)-[cytochrome c] + 2 H2O + 4 H(+)(out)</text>
        <dbReference type="Rhea" id="RHEA:11436"/>
        <dbReference type="Rhea" id="RHEA-COMP:10350"/>
        <dbReference type="Rhea" id="RHEA-COMP:14399"/>
        <dbReference type="ChEBI" id="CHEBI:15377"/>
        <dbReference type="ChEBI" id="CHEBI:15378"/>
        <dbReference type="ChEBI" id="CHEBI:15379"/>
        <dbReference type="ChEBI" id="CHEBI:29033"/>
        <dbReference type="ChEBI" id="CHEBI:29034"/>
        <dbReference type="EC" id="7.1.1.9"/>
    </reaction>
</comment>
<name>A0A5C6BGT3_9BACT</name>
<sequence length="274" mass="29119">MSEVNEESESIGMPAPTAWPMVSAAGVALAAVGIATNPFISVAGVMVLMVAIGGWLRELTPGRGEIEETWVPVDQRAREVVASSRRVAQPRAGLPGNRSHFPERVHTYASGVVGGLLGGGVMAGTAMLYGVVSGRGIWYPINMLAGIVLTRFDDVSKLELERFSVTAFIIASLLHLTASALVGLFFEIVLPTLPKSPVFWGGVVAPLMWTGVVYASIGILNPLMSEHIVWSWFIASQFAYGLTMGIYVVNAKKVPASHIEGASTADGRDHESQS</sequence>
<evidence type="ECO:0000256" key="2">
    <source>
        <dbReference type="ARBA" id="ARBA00004651"/>
    </source>
</evidence>
<reference evidence="13 14" key="1">
    <citation type="journal article" date="2020" name="Antonie Van Leeuwenhoek">
        <title>Rhodopirellula heiligendammensis sp. nov., Rhodopirellula pilleata sp. nov., and Rhodopirellula solitaria sp. nov. isolated from natural or artificial marine surfaces in Northern Germany and California, USA, and emended description of the genus Rhodopirellula.</title>
        <authorList>
            <person name="Kallscheuer N."/>
            <person name="Wiegand S."/>
            <person name="Jogler M."/>
            <person name="Boedeker C."/>
            <person name="Peeters S.H."/>
            <person name="Rast P."/>
            <person name="Heuer A."/>
            <person name="Jetten M.S.M."/>
            <person name="Rohde M."/>
            <person name="Jogler C."/>
        </authorList>
    </citation>
    <scope>NUCLEOTIDE SEQUENCE [LARGE SCALE GENOMIC DNA]</scope>
    <source>
        <strain evidence="13 14">Poly21</strain>
    </source>
</reference>
<evidence type="ECO:0000256" key="11">
    <source>
        <dbReference type="ARBA" id="ARBA00047816"/>
    </source>
</evidence>
<dbReference type="AlphaFoldDB" id="A0A5C6BGT3"/>
<dbReference type="Gene3D" id="1.10.287.70">
    <property type="match status" value="1"/>
</dbReference>
<evidence type="ECO:0000313" key="13">
    <source>
        <dbReference type="EMBL" id="TWU10857.1"/>
    </source>
</evidence>
<dbReference type="GO" id="GO:0004129">
    <property type="term" value="F:cytochrome-c oxidase activity"/>
    <property type="evidence" value="ECO:0007669"/>
    <property type="project" value="UniProtKB-EC"/>
</dbReference>
<protein>
    <recommendedName>
        <fullName evidence="4">cytochrome-c oxidase</fullName>
        <ecNumber evidence="4">7.1.1.9</ecNumber>
    </recommendedName>
    <alternativeName>
        <fullName evidence="10">Cytochrome aa3 subunit 4</fullName>
    </alternativeName>
    <alternativeName>
        <fullName evidence="9">Cytochrome c oxidase polypeptide IV</fullName>
    </alternativeName>
</protein>
<dbReference type="GO" id="GO:0005886">
    <property type="term" value="C:plasma membrane"/>
    <property type="evidence" value="ECO:0007669"/>
    <property type="project" value="UniProtKB-SubCell"/>
</dbReference>
<dbReference type="Proteomes" id="UP000319908">
    <property type="component" value="Unassembled WGS sequence"/>
</dbReference>
<evidence type="ECO:0000256" key="7">
    <source>
        <dbReference type="ARBA" id="ARBA00022989"/>
    </source>
</evidence>
<dbReference type="EC" id="7.1.1.9" evidence="4"/>
<keyword evidence="6 12" id="KW-0812">Transmembrane</keyword>
<evidence type="ECO:0000256" key="3">
    <source>
        <dbReference type="ARBA" id="ARBA00006870"/>
    </source>
</evidence>
<evidence type="ECO:0000256" key="6">
    <source>
        <dbReference type="ARBA" id="ARBA00022692"/>
    </source>
</evidence>
<dbReference type="RefSeq" id="WP_146409228.1">
    <property type="nucleotide sequence ID" value="NZ_SJPU01000003.1"/>
</dbReference>
<feature type="transmembrane region" description="Helical" evidence="12">
    <location>
        <begin position="23"/>
        <end position="56"/>
    </location>
</feature>
<comment type="similarity">
    <text evidence="3">Belongs to the cytochrome c oxidase bacterial subunit CtaF family.</text>
</comment>
<dbReference type="Pfam" id="PF12270">
    <property type="entry name" value="Cyt_c_ox_IV"/>
    <property type="match status" value="1"/>
</dbReference>
<comment type="function">
    <text evidence="1">Part of cytochrome c oxidase, its function is unknown.</text>
</comment>
<evidence type="ECO:0000256" key="10">
    <source>
        <dbReference type="ARBA" id="ARBA00031401"/>
    </source>
</evidence>
<dbReference type="InterPro" id="IPR021050">
    <property type="entry name" value="Cyt_c_oxidase_su4_actinobac"/>
</dbReference>
<evidence type="ECO:0000256" key="4">
    <source>
        <dbReference type="ARBA" id="ARBA00012949"/>
    </source>
</evidence>
<feature type="transmembrane region" description="Helical" evidence="12">
    <location>
        <begin position="198"/>
        <end position="217"/>
    </location>
</feature>
<dbReference type="EMBL" id="SJPU01000003">
    <property type="protein sequence ID" value="TWU10857.1"/>
    <property type="molecule type" value="Genomic_DNA"/>
</dbReference>
<evidence type="ECO:0000256" key="1">
    <source>
        <dbReference type="ARBA" id="ARBA00002536"/>
    </source>
</evidence>
<keyword evidence="8 12" id="KW-0472">Membrane</keyword>
<comment type="caution">
    <text evidence="13">The sequence shown here is derived from an EMBL/GenBank/DDBJ whole genome shotgun (WGS) entry which is preliminary data.</text>
</comment>
<feature type="transmembrane region" description="Helical" evidence="12">
    <location>
        <begin position="108"/>
        <end position="131"/>
    </location>
</feature>
<evidence type="ECO:0000256" key="12">
    <source>
        <dbReference type="SAM" id="Phobius"/>
    </source>
</evidence>
<keyword evidence="5" id="KW-1003">Cell membrane</keyword>
<evidence type="ECO:0000256" key="8">
    <source>
        <dbReference type="ARBA" id="ARBA00023136"/>
    </source>
</evidence>
<gene>
    <name evidence="13" type="ORF">Poly21_47630</name>
</gene>
<evidence type="ECO:0000313" key="14">
    <source>
        <dbReference type="Proteomes" id="UP000319908"/>
    </source>
</evidence>
<evidence type="ECO:0000256" key="9">
    <source>
        <dbReference type="ARBA" id="ARBA00031366"/>
    </source>
</evidence>
<keyword evidence="14" id="KW-1185">Reference proteome</keyword>
<comment type="subcellular location">
    <subcellularLocation>
        <location evidence="2">Cell membrane</location>
        <topology evidence="2">Multi-pass membrane protein</topology>
    </subcellularLocation>
</comment>
<organism evidence="13 14">
    <name type="scientific">Allorhodopirellula heiligendammensis</name>
    <dbReference type="NCBI Taxonomy" id="2714739"/>
    <lineage>
        <taxon>Bacteria</taxon>
        <taxon>Pseudomonadati</taxon>
        <taxon>Planctomycetota</taxon>
        <taxon>Planctomycetia</taxon>
        <taxon>Pirellulales</taxon>
        <taxon>Pirellulaceae</taxon>
        <taxon>Allorhodopirellula</taxon>
    </lineage>
</organism>
<dbReference type="GO" id="GO:0022900">
    <property type="term" value="P:electron transport chain"/>
    <property type="evidence" value="ECO:0007669"/>
    <property type="project" value="InterPro"/>
</dbReference>
<proteinExistence type="inferred from homology"/>
<accession>A0A5C6BGT3</accession>
<evidence type="ECO:0000256" key="5">
    <source>
        <dbReference type="ARBA" id="ARBA00022475"/>
    </source>
</evidence>